<accession>A0ABZ2Z1D3</accession>
<protein>
    <submittedName>
        <fullName evidence="5">Serine hydrolase domain-containing protein</fullName>
        <ecNumber evidence="5">3.1.1.103</ecNumber>
    </submittedName>
</protein>
<reference evidence="5 6" key="1">
    <citation type="submission" date="2024-03" db="EMBL/GenBank/DDBJ databases">
        <title>Chitinophaga caseinilytica sp. nov., a casein hydrolysing bacterium isolated from forest soil.</title>
        <authorList>
            <person name="Lee D.S."/>
            <person name="Han D.M."/>
            <person name="Baek J.H."/>
            <person name="Choi D.G."/>
            <person name="Jeon J.H."/>
            <person name="Jeon C.O."/>
        </authorList>
    </citation>
    <scope>NUCLEOTIDE SEQUENCE [LARGE SCALE GENOMIC DNA]</scope>
    <source>
        <strain evidence="5 6">KACC 19118</strain>
    </source>
</reference>
<proteinExistence type="predicted"/>
<feature type="domain" description="Beta-lactamase-related" evidence="4">
    <location>
        <begin position="37"/>
        <end position="365"/>
    </location>
</feature>
<dbReference type="InterPro" id="IPR012338">
    <property type="entry name" value="Beta-lactam/transpept-like"/>
</dbReference>
<evidence type="ECO:0000256" key="2">
    <source>
        <dbReference type="ARBA" id="ARBA00023136"/>
    </source>
</evidence>
<dbReference type="PANTHER" id="PTHR46825">
    <property type="entry name" value="D-ALANYL-D-ALANINE-CARBOXYPEPTIDASE/ENDOPEPTIDASE AMPH"/>
    <property type="match status" value="1"/>
</dbReference>
<dbReference type="InterPro" id="IPR019734">
    <property type="entry name" value="TPR_rpt"/>
</dbReference>
<dbReference type="InterPro" id="IPR050491">
    <property type="entry name" value="AmpC-like"/>
</dbReference>
<dbReference type="GO" id="GO:0016787">
    <property type="term" value="F:hydrolase activity"/>
    <property type="evidence" value="ECO:0007669"/>
    <property type="project" value="UniProtKB-KW"/>
</dbReference>
<keyword evidence="5" id="KW-0378">Hydrolase</keyword>
<dbReference type="Gene3D" id="1.25.40.10">
    <property type="entry name" value="Tetratricopeptide repeat domain"/>
    <property type="match status" value="1"/>
</dbReference>
<evidence type="ECO:0000313" key="6">
    <source>
        <dbReference type="Proteomes" id="UP001449657"/>
    </source>
</evidence>
<keyword evidence="3" id="KW-0802">TPR repeat</keyword>
<dbReference type="Gene3D" id="3.40.710.10">
    <property type="entry name" value="DD-peptidase/beta-lactamase superfamily"/>
    <property type="match status" value="1"/>
</dbReference>
<dbReference type="InterPro" id="IPR011990">
    <property type="entry name" value="TPR-like_helical_dom_sf"/>
</dbReference>
<dbReference type="PANTHER" id="PTHR46825:SF11">
    <property type="entry name" value="PENICILLIN-BINDING PROTEIN 4"/>
    <property type="match status" value="1"/>
</dbReference>
<keyword evidence="6" id="KW-1185">Reference proteome</keyword>
<keyword evidence="2" id="KW-0472">Membrane</keyword>
<dbReference type="Proteomes" id="UP001449657">
    <property type="component" value="Chromosome"/>
</dbReference>
<comment type="subcellular location">
    <subcellularLocation>
        <location evidence="1">Membrane</location>
    </subcellularLocation>
</comment>
<dbReference type="EMBL" id="CP150096">
    <property type="protein sequence ID" value="WZN45730.1"/>
    <property type="molecule type" value="Genomic_DNA"/>
</dbReference>
<evidence type="ECO:0000256" key="1">
    <source>
        <dbReference type="ARBA" id="ARBA00004370"/>
    </source>
</evidence>
<dbReference type="InterPro" id="IPR001466">
    <property type="entry name" value="Beta-lactam-related"/>
</dbReference>
<evidence type="ECO:0000256" key="3">
    <source>
        <dbReference type="PROSITE-ProRule" id="PRU00339"/>
    </source>
</evidence>
<dbReference type="PROSITE" id="PS50005">
    <property type="entry name" value="TPR"/>
    <property type="match status" value="1"/>
</dbReference>
<name>A0ABZ2Z1D3_9BACT</name>
<dbReference type="EC" id="3.1.1.103" evidence="5"/>
<sequence length="499" mass="55944">MQKFIILVLCYLPVTFDAFSQQKRISTRIDSLFDMIAAYKLLNGAVQITTNNHTIYKSAFGYADFADRKPNTDTTTFALGSVSKIFTSIAVLQLRDRGRCGLDDPFARYFPEFPYERITIRQLLSHTSGLPDYGIFEAAIARQPEKVFTNADIIPLLQKLQPPTAFQPGEKWQYCNLNFCLLALLVEKLSGMPFEKYLTAKIFKPAGMADTYFHVGKQVKPARQALHHDYPLFIQTQPVNADSIKKTRWRTFNLNGLVGQGNIFSTTADMARFDQALYGNRLLQPASLDEAMRTGRPNVTESALGPAGYGLGWFVLQDSTHGRIVFHTGGVPGAICAFVRDISRRQSFVLFDNAFSPNVFAISRNILKIWDHEPADPLKKSLTRDYVTALSQKGVDAAFVKLTQLRSDSLHYFLSEHEMNELGLQLLYAGKTASHTADALEVLKLNTLLFPLSFNTYDSYGEALAVAGKKEEAIWMYKKSLEINPQSKGGQEALAQLLK</sequence>
<feature type="repeat" description="TPR" evidence="3">
    <location>
        <begin position="454"/>
        <end position="487"/>
    </location>
</feature>
<dbReference type="SUPFAM" id="SSF48452">
    <property type="entry name" value="TPR-like"/>
    <property type="match status" value="1"/>
</dbReference>
<organism evidence="5 6">
    <name type="scientific">Chitinophaga caseinilytica</name>
    <dbReference type="NCBI Taxonomy" id="2267521"/>
    <lineage>
        <taxon>Bacteria</taxon>
        <taxon>Pseudomonadati</taxon>
        <taxon>Bacteroidota</taxon>
        <taxon>Chitinophagia</taxon>
        <taxon>Chitinophagales</taxon>
        <taxon>Chitinophagaceae</taxon>
        <taxon>Chitinophaga</taxon>
    </lineage>
</organism>
<dbReference type="SUPFAM" id="SSF56601">
    <property type="entry name" value="beta-lactamase/transpeptidase-like"/>
    <property type="match status" value="1"/>
</dbReference>
<evidence type="ECO:0000313" key="5">
    <source>
        <dbReference type="EMBL" id="WZN45730.1"/>
    </source>
</evidence>
<evidence type="ECO:0000259" key="4">
    <source>
        <dbReference type="Pfam" id="PF00144"/>
    </source>
</evidence>
<dbReference type="RefSeq" id="WP_341840480.1">
    <property type="nucleotide sequence ID" value="NZ_CP149792.1"/>
</dbReference>
<dbReference type="Pfam" id="PF00144">
    <property type="entry name" value="Beta-lactamase"/>
    <property type="match status" value="1"/>
</dbReference>
<gene>
    <name evidence="5" type="ORF">WJU22_22795</name>
</gene>